<sequence length="86" mass="10284">MYVFEQEYILTPYHDNILFYHRFIDDILMIWKKVGPTPEEMLESINSLNTPVRLTMTTNDQTIDFLNVRLYKEQDGVAYTLYSKPT</sequence>
<evidence type="ECO:0000313" key="1">
    <source>
        <dbReference type="EMBL" id="CAH2302320.1"/>
    </source>
</evidence>
<keyword evidence="2" id="KW-1185">Reference proteome</keyword>
<protein>
    <recommendedName>
        <fullName evidence="3">Reverse transcriptase domain-containing protein</fullName>
    </recommendedName>
</protein>
<organism evidence="1 2">
    <name type="scientific">Pelobates cultripes</name>
    <name type="common">Western spadefoot toad</name>
    <dbReference type="NCBI Taxonomy" id="61616"/>
    <lineage>
        <taxon>Eukaryota</taxon>
        <taxon>Metazoa</taxon>
        <taxon>Chordata</taxon>
        <taxon>Craniata</taxon>
        <taxon>Vertebrata</taxon>
        <taxon>Euteleostomi</taxon>
        <taxon>Amphibia</taxon>
        <taxon>Batrachia</taxon>
        <taxon>Anura</taxon>
        <taxon>Pelobatoidea</taxon>
        <taxon>Pelobatidae</taxon>
        <taxon>Pelobates</taxon>
    </lineage>
</organism>
<gene>
    <name evidence="1" type="ORF">PECUL_23A045654</name>
</gene>
<name>A0AAD1SIR1_PELCU</name>
<evidence type="ECO:0000313" key="2">
    <source>
        <dbReference type="Proteomes" id="UP001295444"/>
    </source>
</evidence>
<dbReference type="Proteomes" id="UP001295444">
    <property type="component" value="Chromosome 06"/>
</dbReference>
<feature type="non-terminal residue" evidence="1">
    <location>
        <position position="86"/>
    </location>
</feature>
<dbReference type="PANTHER" id="PTHR21301">
    <property type="entry name" value="REVERSE TRANSCRIPTASE"/>
    <property type="match status" value="1"/>
</dbReference>
<reference evidence="1" key="1">
    <citation type="submission" date="2022-03" db="EMBL/GenBank/DDBJ databases">
        <authorList>
            <person name="Alioto T."/>
            <person name="Alioto T."/>
            <person name="Gomez Garrido J."/>
        </authorList>
    </citation>
    <scope>NUCLEOTIDE SEQUENCE</scope>
</reference>
<evidence type="ECO:0008006" key="3">
    <source>
        <dbReference type="Google" id="ProtNLM"/>
    </source>
</evidence>
<dbReference type="PANTHER" id="PTHR21301:SF14">
    <property type="match status" value="1"/>
</dbReference>
<dbReference type="AlphaFoldDB" id="A0AAD1SIR1"/>
<accession>A0AAD1SIR1</accession>
<dbReference type="EMBL" id="OW240917">
    <property type="protein sequence ID" value="CAH2302320.1"/>
    <property type="molecule type" value="Genomic_DNA"/>
</dbReference>
<proteinExistence type="predicted"/>